<feature type="non-terminal residue" evidence="1">
    <location>
        <position position="1"/>
    </location>
</feature>
<keyword evidence="2" id="KW-1185">Reference proteome</keyword>
<sequence>LTKSLLRFPLLTTVTTIFDLGQ</sequence>
<name>A0A8J2JZR3_9HEXA</name>
<organism evidence="1 2">
    <name type="scientific">Allacma fusca</name>
    <dbReference type="NCBI Taxonomy" id="39272"/>
    <lineage>
        <taxon>Eukaryota</taxon>
        <taxon>Metazoa</taxon>
        <taxon>Ecdysozoa</taxon>
        <taxon>Arthropoda</taxon>
        <taxon>Hexapoda</taxon>
        <taxon>Collembola</taxon>
        <taxon>Symphypleona</taxon>
        <taxon>Sminthuridae</taxon>
        <taxon>Allacma</taxon>
    </lineage>
</organism>
<proteinExistence type="predicted"/>
<evidence type="ECO:0000313" key="2">
    <source>
        <dbReference type="Proteomes" id="UP000708208"/>
    </source>
</evidence>
<dbReference type="EMBL" id="CAJVCH010151483">
    <property type="protein sequence ID" value="CAG7727642.1"/>
    <property type="molecule type" value="Genomic_DNA"/>
</dbReference>
<accession>A0A8J2JZR3</accession>
<reference evidence="1" key="1">
    <citation type="submission" date="2021-06" db="EMBL/GenBank/DDBJ databases">
        <authorList>
            <person name="Hodson N. C."/>
            <person name="Mongue J. A."/>
            <person name="Jaron S. K."/>
        </authorList>
    </citation>
    <scope>NUCLEOTIDE SEQUENCE</scope>
</reference>
<dbReference type="AlphaFoldDB" id="A0A8J2JZR3"/>
<protein>
    <submittedName>
        <fullName evidence="1">Uncharacterized protein</fullName>
    </submittedName>
</protein>
<comment type="caution">
    <text evidence="1">The sequence shown here is derived from an EMBL/GenBank/DDBJ whole genome shotgun (WGS) entry which is preliminary data.</text>
</comment>
<dbReference type="Proteomes" id="UP000708208">
    <property type="component" value="Unassembled WGS sequence"/>
</dbReference>
<gene>
    <name evidence="1" type="ORF">AFUS01_LOCUS16473</name>
</gene>
<evidence type="ECO:0000313" key="1">
    <source>
        <dbReference type="EMBL" id="CAG7727642.1"/>
    </source>
</evidence>